<keyword evidence="2" id="KW-1185">Reference proteome</keyword>
<gene>
    <name evidence="1" type="ORF">EYZ11_007495</name>
</gene>
<evidence type="ECO:0000313" key="1">
    <source>
        <dbReference type="EMBL" id="THC93013.1"/>
    </source>
</evidence>
<organism evidence="1 2">
    <name type="scientific">Aspergillus tanneri</name>
    <dbReference type="NCBI Taxonomy" id="1220188"/>
    <lineage>
        <taxon>Eukaryota</taxon>
        <taxon>Fungi</taxon>
        <taxon>Dikarya</taxon>
        <taxon>Ascomycota</taxon>
        <taxon>Pezizomycotina</taxon>
        <taxon>Eurotiomycetes</taxon>
        <taxon>Eurotiomycetidae</taxon>
        <taxon>Eurotiales</taxon>
        <taxon>Aspergillaceae</taxon>
        <taxon>Aspergillus</taxon>
        <taxon>Aspergillus subgen. Circumdati</taxon>
    </lineage>
</organism>
<proteinExistence type="predicted"/>
<dbReference type="Proteomes" id="UP000308092">
    <property type="component" value="Unassembled WGS sequence"/>
</dbReference>
<sequence length="68" mass="7620">MIVNSDIQEGVTLFLVVTRNHPQLVGICLATSLGSERSTWFWRYSKRLVHPKDDFIVCDGPPMGCVKG</sequence>
<dbReference type="AlphaFoldDB" id="A0A4S3JCU3"/>
<reference evidence="1 2" key="1">
    <citation type="submission" date="2019-03" db="EMBL/GenBank/DDBJ databases">
        <title>The genome sequence of a newly discovered highly antifungal drug resistant Aspergillus species, Aspergillus tanneri NIH 1004.</title>
        <authorList>
            <person name="Mounaud S."/>
            <person name="Singh I."/>
            <person name="Joardar V."/>
            <person name="Pakala S."/>
            <person name="Pakala S."/>
            <person name="Venepally P."/>
            <person name="Hoover J."/>
            <person name="Nierman W."/>
            <person name="Chung J."/>
            <person name="Losada L."/>
        </authorList>
    </citation>
    <scope>NUCLEOTIDE SEQUENCE [LARGE SCALE GENOMIC DNA]</scope>
    <source>
        <strain evidence="1 2">NIH1004</strain>
    </source>
</reference>
<comment type="caution">
    <text evidence="1">The sequence shown here is derived from an EMBL/GenBank/DDBJ whole genome shotgun (WGS) entry which is preliminary data.</text>
</comment>
<evidence type="ECO:0000313" key="2">
    <source>
        <dbReference type="Proteomes" id="UP000308092"/>
    </source>
</evidence>
<dbReference type="EMBL" id="SOSA01000292">
    <property type="protein sequence ID" value="THC93013.1"/>
    <property type="molecule type" value="Genomic_DNA"/>
</dbReference>
<dbReference type="VEuPathDB" id="FungiDB:EYZ11_007495"/>
<name>A0A4S3JCU3_9EURO</name>
<accession>A0A4S3JCU3</accession>
<protein>
    <submittedName>
        <fullName evidence="1">Uncharacterized protein</fullName>
    </submittedName>
</protein>